<evidence type="ECO:0000313" key="1">
    <source>
        <dbReference type="EMBL" id="CAB4537577.1"/>
    </source>
</evidence>
<reference evidence="1" key="1">
    <citation type="submission" date="2020-05" db="EMBL/GenBank/DDBJ databases">
        <authorList>
            <person name="Chiriac C."/>
            <person name="Salcher M."/>
            <person name="Ghai R."/>
            <person name="Kavagutti S V."/>
        </authorList>
    </citation>
    <scope>NUCLEOTIDE SEQUENCE</scope>
</reference>
<proteinExistence type="predicted"/>
<name>A0A6J6BFZ7_9ZZZZ</name>
<dbReference type="EMBL" id="CAEZSG010000072">
    <property type="protein sequence ID" value="CAB4537577.1"/>
    <property type="molecule type" value="Genomic_DNA"/>
</dbReference>
<gene>
    <name evidence="1" type="ORF">UFOPK1413_00564</name>
</gene>
<organism evidence="1">
    <name type="scientific">freshwater metagenome</name>
    <dbReference type="NCBI Taxonomy" id="449393"/>
    <lineage>
        <taxon>unclassified sequences</taxon>
        <taxon>metagenomes</taxon>
        <taxon>ecological metagenomes</taxon>
    </lineage>
</organism>
<protein>
    <submittedName>
        <fullName evidence="1">Unannotated protein</fullName>
    </submittedName>
</protein>
<accession>A0A6J6BFZ7</accession>
<sequence>MFDNSQISIMVRKRLSFSTSDIATLRQSGDCREGIADANCFVIFAVYQLQQLHGELDIAQTAWTQLDLNIPELGGDILGYSLAHLLDRLNETFTSRARPHHVRECGEVVGAERGITGHRSRFEHGLKLPVLGPPLVVCHV</sequence>
<dbReference type="AlphaFoldDB" id="A0A6J6BFZ7"/>